<dbReference type="Proteomes" id="UP001454036">
    <property type="component" value="Unassembled WGS sequence"/>
</dbReference>
<accession>A0AAV3Q2S1</accession>
<organism evidence="2 3">
    <name type="scientific">Lithospermum erythrorhizon</name>
    <name type="common">Purple gromwell</name>
    <name type="synonym">Lithospermum officinale var. erythrorhizon</name>
    <dbReference type="NCBI Taxonomy" id="34254"/>
    <lineage>
        <taxon>Eukaryota</taxon>
        <taxon>Viridiplantae</taxon>
        <taxon>Streptophyta</taxon>
        <taxon>Embryophyta</taxon>
        <taxon>Tracheophyta</taxon>
        <taxon>Spermatophyta</taxon>
        <taxon>Magnoliopsida</taxon>
        <taxon>eudicotyledons</taxon>
        <taxon>Gunneridae</taxon>
        <taxon>Pentapetalae</taxon>
        <taxon>asterids</taxon>
        <taxon>lamiids</taxon>
        <taxon>Boraginales</taxon>
        <taxon>Boraginaceae</taxon>
        <taxon>Boraginoideae</taxon>
        <taxon>Lithospermeae</taxon>
        <taxon>Lithospermum</taxon>
    </lineage>
</organism>
<dbReference type="PANTHER" id="PTHR35717:SF1">
    <property type="entry name" value="OS05G0156200 PROTEIN"/>
    <property type="match status" value="1"/>
</dbReference>
<dbReference type="EMBL" id="BAABME010003060">
    <property type="protein sequence ID" value="GAA0157236.1"/>
    <property type="molecule type" value="Genomic_DNA"/>
</dbReference>
<name>A0AAV3Q2S1_LITER</name>
<reference evidence="2 3" key="1">
    <citation type="submission" date="2024-01" db="EMBL/GenBank/DDBJ databases">
        <title>The complete chloroplast genome sequence of Lithospermum erythrorhizon: insights into the phylogenetic relationship among Boraginaceae species and the maternal lineages of purple gromwells.</title>
        <authorList>
            <person name="Okada T."/>
            <person name="Watanabe K."/>
        </authorList>
    </citation>
    <scope>NUCLEOTIDE SEQUENCE [LARGE SCALE GENOMIC DNA]</scope>
</reference>
<evidence type="ECO:0000313" key="3">
    <source>
        <dbReference type="Proteomes" id="UP001454036"/>
    </source>
</evidence>
<gene>
    <name evidence="2" type="ORF">LIER_14546</name>
</gene>
<keyword evidence="3" id="KW-1185">Reference proteome</keyword>
<evidence type="ECO:0000313" key="2">
    <source>
        <dbReference type="EMBL" id="GAA0157236.1"/>
    </source>
</evidence>
<protein>
    <submittedName>
        <fullName evidence="2">Uncharacterized protein</fullName>
    </submittedName>
</protein>
<feature type="region of interest" description="Disordered" evidence="1">
    <location>
        <begin position="54"/>
        <end position="92"/>
    </location>
</feature>
<feature type="compositionally biased region" description="Low complexity" evidence="1">
    <location>
        <begin position="1"/>
        <end position="20"/>
    </location>
</feature>
<sequence>MGSEANSQPSCSTASPSSNNKRSRDPEDEVYLDNLHSHKRYLTEMMASSLNCLTVGDSLPDNPLDSPARSESMSYFRDDASLQYSPMSEDSDDARYYENSVNMCSSHPESAPSSPVSPYRYPRPSAGFSPSSASTCYASHVSGMMISSQSRQRGSECEGRFPSSPSDICHSADLRRAALMRSVQMRTQSPGPGPSPFEAPLSPNHEPVHIMEAEDQSCSYEKSTVDDIVCQVGESLINPESNSEKPCTMLDLKGRDREPDN</sequence>
<evidence type="ECO:0000256" key="1">
    <source>
        <dbReference type="SAM" id="MobiDB-lite"/>
    </source>
</evidence>
<feature type="region of interest" description="Disordered" evidence="1">
    <location>
        <begin position="1"/>
        <end position="32"/>
    </location>
</feature>
<dbReference type="AlphaFoldDB" id="A0AAV3Q2S1"/>
<feature type="region of interest" description="Disordered" evidence="1">
    <location>
        <begin position="147"/>
        <end position="169"/>
    </location>
</feature>
<proteinExistence type="predicted"/>
<feature type="compositionally biased region" description="Basic and acidic residues" evidence="1">
    <location>
        <begin position="252"/>
        <end position="261"/>
    </location>
</feature>
<feature type="region of interest" description="Disordered" evidence="1">
    <location>
        <begin position="237"/>
        <end position="261"/>
    </location>
</feature>
<dbReference type="PANTHER" id="PTHR35717">
    <property type="entry name" value="OS05G0156200 PROTEIN"/>
    <property type="match status" value="1"/>
</dbReference>
<comment type="caution">
    <text evidence="2">The sequence shown here is derived from an EMBL/GenBank/DDBJ whole genome shotgun (WGS) entry which is preliminary data.</text>
</comment>